<comment type="similarity">
    <text evidence="2">Belongs to the SPCS2 family.</text>
</comment>
<evidence type="ECO:0000256" key="4">
    <source>
        <dbReference type="ARBA" id="ARBA00022692"/>
    </source>
</evidence>
<dbReference type="Pfam" id="PF06703">
    <property type="entry name" value="SPC25"/>
    <property type="match status" value="1"/>
</dbReference>
<dbReference type="PANTHER" id="PTHR13085:SF0">
    <property type="entry name" value="SIGNAL PEPTIDASE COMPLEX SUBUNIT 2"/>
    <property type="match status" value="1"/>
</dbReference>
<evidence type="ECO:0000256" key="8">
    <source>
        <dbReference type="ARBA" id="ARBA00045608"/>
    </source>
</evidence>
<feature type="transmembrane region" description="Helical" evidence="9">
    <location>
        <begin position="70"/>
        <end position="92"/>
    </location>
</feature>
<sequence>MSEGKIAVYSVPDLKNTTDDALPNYLTSLKFTPNYQIQDVKLALGYTAVAISAALFYADWKLGWDKTKAYTLPAVVVYFILNGIFTYWIFYVEKGTVFVGEKGDTKITIATHTKKFDPTYNVTVTTSSKKSPSKTSTLKVSAPFSRWFTSDGLFTAKPFQQFLASSVPEIGKADPKNVVEEIGRGSEEAKASATTSQSVRINSLDMDAVLRRL</sequence>
<keyword evidence="11" id="KW-1185">Reference proteome</keyword>
<evidence type="ECO:0000313" key="10">
    <source>
        <dbReference type="EMBL" id="QDS67840.1"/>
    </source>
</evidence>
<keyword evidence="7 9" id="KW-0472">Membrane</keyword>
<feature type="transmembrane region" description="Helical" evidence="9">
    <location>
        <begin position="40"/>
        <end position="58"/>
    </location>
</feature>
<dbReference type="STRING" id="50376.A0A517KWT2"/>
<dbReference type="OrthoDB" id="29558at2759"/>
<name>A0A517KWT2_9PEZI</name>
<evidence type="ECO:0000256" key="7">
    <source>
        <dbReference type="ARBA" id="ARBA00023136"/>
    </source>
</evidence>
<keyword evidence="6 9" id="KW-1133">Transmembrane helix</keyword>
<dbReference type="PANTHER" id="PTHR13085">
    <property type="entry name" value="MICROSOMAL SIGNAL PEPTIDASE 25 KDA SUBUNIT"/>
    <property type="match status" value="1"/>
</dbReference>
<evidence type="ECO:0000256" key="6">
    <source>
        <dbReference type="ARBA" id="ARBA00022989"/>
    </source>
</evidence>
<evidence type="ECO:0000256" key="1">
    <source>
        <dbReference type="ARBA" id="ARBA00004477"/>
    </source>
</evidence>
<evidence type="ECO:0000256" key="3">
    <source>
        <dbReference type="ARBA" id="ARBA00017057"/>
    </source>
</evidence>
<dbReference type="AlphaFoldDB" id="A0A517KWT2"/>
<keyword evidence="4 9" id="KW-0812">Transmembrane</keyword>
<dbReference type="GO" id="GO:0005787">
    <property type="term" value="C:signal peptidase complex"/>
    <property type="evidence" value="ECO:0007669"/>
    <property type="project" value="InterPro"/>
</dbReference>
<comment type="function">
    <text evidence="8">Component of the signal peptidase complex (SPC) which catalyzes the cleavage of N-terminal signal sequences from nascent proteins as they are translocated into the lumen of the endoplasmic reticulum. Enhances the enzymatic activity of SPC and facilitates the interactions between different components of the translocation site.</text>
</comment>
<evidence type="ECO:0000256" key="9">
    <source>
        <dbReference type="SAM" id="Phobius"/>
    </source>
</evidence>
<reference evidence="10 11" key="1">
    <citation type="submission" date="2019-07" db="EMBL/GenBank/DDBJ databases">
        <title>Finished genome of Venturia effusa.</title>
        <authorList>
            <person name="Young C.A."/>
            <person name="Cox M.P."/>
            <person name="Ganley A.R.D."/>
            <person name="David W.J."/>
        </authorList>
    </citation>
    <scope>NUCLEOTIDE SEQUENCE [LARGE SCALE GENOMIC DNA]</scope>
    <source>
        <strain evidence="11">albino</strain>
    </source>
</reference>
<gene>
    <name evidence="10" type="ORF">FKW77_007461</name>
</gene>
<dbReference type="EMBL" id="CP042185">
    <property type="protein sequence ID" value="QDS67840.1"/>
    <property type="molecule type" value="Genomic_DNA"/>
</dbReference>
<keyword evidence="5" id="KW-0256">Endoplasmic reticulum</keyword>
<dbReference type="InterPro" id="IPR009582">
    <property type="entry name" value="Spc2/SPCS2"/>
</dbReference>
<evidence type="ECO:0000256" key="5">
    <source>
        <dbReference type="ARBA" id="ARBA00022824"/>
    </source>
</evidence>
<accession>A0A517KWT2</accession>
<proteinExistence type="inferred from homology"/>
<evidence type="ECO:0000313" key="11">
    <source>
        <dbReference type="Proteomes" id="UP000316270"/>
    </source>
</evidence>
<comment type="subcellular location">
    <subcellularLocation>
        <location evidence="1">Endoplasmic reticulum membrane</location>
        <topology evidence="1">Multi-pass membrane protein</topology>
    </subcellularLocation>
</comment>
<dbReference type="GO" id="GO:0045047">
    <property type="term" value="P:protein targeting to ER"/>
    <property type="evidence" value="ECO:0007669"/>
    <property type="project" value="TreeGrafter"/>
</dbReference>
<dbReference type="Proteomes" id="UP000316270">
    <property type="component" value="Chromosome 1"/>
</dbReference>
<evidence type="ECO:0000256" key="2">
    <source>
        <dbReference type="ARBA" id="ARBA00007324"/>
    </source>
</evidence>
<organism evidence="10 11">
    <name type="scientific">Venturia effusa</name>
    <dbReference type="NCBI Taxonomy" id="50376"/>
    <lineage>
        <taxon>Eukaryota</taxon>
        <taxon>Fungi</taxon>
        <taxon>Dikarya</taxon>
        <taxon>Ascomycota</taxon>
        <taxon>Pezizomycotina</taxon>
        <taxon>Dothideomycetes</taxon>
        <taxon>Pleosporomycetidae</taxon>
        <taxon>Venturiales</taxon>
        <taxon>Venturiaceae</taxon>
        <taxon>Venturia</taxon>
    </lineage>
</organism>
<dbReference type="GO" id="GO:0006465">
    <property type="term" value="P:signal peptide processing"/>
    <property type="evidence" value="ECO:0007669"/>
    <property type="project" value="InterPro"/>
</dbReference>
<protein>
    <recommendedName>
        <fullName evidence="3">Signal peptidase complex subunit 2</fullName>
    </recommendedName>
</protein>